<evidence type="ECO:0000313" key="1">
    <source>
        <dbReference type="EMBL" id="OGM89420.1"/>
    </source>
</evidence>
<proteinExistence type="predicted"/>
<organism evidence="1 2">
    <name type="scientific">Candidatus Wolfebacteria bacterium GWA1_42_9</name>
    <dbReference type="NCBI Taxonomy" id="1802553"/>
    <lineage>
        <taxon>Bacteria</taxon>
        <taxon>Candidatus Wolfeibacteriota</taxon>
    </lineage>
</organism>
<dbReference type="Proteomes" id="UP000178303">
    <property type="component" value="Unassembled WGS sequence"/>
</dbReference>
<reference evidence="1 2" key="1">
    <citation type="journal article" date="2016" name="Nat. Commun.">
        <title>Thousands of microbial genomes shed light on interconnected biogeochemical processes in an aquifer system.</title>
        <authorList>
            <person name="Anantharaman K."/>
            <person name="Brown C.T."/>
            <person name="Hug L.A."/>
            <person name="Sharon I."/>
            <person name="Castelle C.J."/>
            <person name="Probst A.J."/>
            <person name="Thomas B.C."/>
            <person name="Singh A."/>
            <person name="Wilkins M.J."/>
            <person name="Karaoz U."/>
            <person name="Brodie E.L."/>
            <person name="Williams K.H."/>
            <person name="Hubbard S.S."/>
            <person name="Banfield J.F."/>
        </authorList>
    </citation>
    <scope>NUCLEOTIDE SEQUENCE [LARGE SCALE GENOMIC DNA]</scope>
</reference>
<dbReference type="EMBL" id="MGIN01000023">
    <property type="protein sequence ID" value="OGM89420.1"/>
    <property type="molecule type" value="Genomic_DNA"/>
</dbReference>
<evidence type="ECO:0000313" key="2">
    <source>
        <dbReference type="Proteomes" id="UP000178303"/>
    </source>
</evidence>
<dbReference type="AlphaFoldDB" id="A0A1F8DLD6"/>
<name>A0A1F8DLD6_9BACT</name>
<protein>
    <submittedName>
        <fullName evidence="1">Uncharacterized protein</fullName>
    </submittedName>
</protein>
<accession>A0A1F8DLD6</accession>
<comment type="caution">
    <text evidence="1">The sequence shown here is derived from an EMBL/GenBank/DDBJ whole genome shotgun (WGS) entry which is preliminary data.</text>
</comment>
<gene>
    <name evidence="1" type="ORF">A2108_01645</name>
</gene>
<sequence length="136" mass="15527">MSKCNSCKEEATRKTRYFCSNKGPDTESSRLVKERTGPLSKFCPYEYECDVCDAHFLESEFAIIYIGCQFCSRKTLLQLDEKFPNFCHHCGKARLTETTLKCEKCGNEFESIREDGFFASQCAACDPERSHGKLAD</sequence>